<organism evidence="1 2">
    <name type="scientific">Aeoliella straminimaris</name>
    <dbReference type="NCBI Taxonomy" id="2954799"/>
    <lineage>
        <taxon>Bacteria</taxon>
        <taxon>Pseudomonadati</taxon>
        <taxon>Planctomycetota</taxon>
        <taxon>Planctomycetia</taxon>
        <taxon>Pirellulales</taxon>
        <taxon>Lacipirellulaceae</taxon>
        <taxon>Aeoliella</taxon>
    </lineage>
</organism>
<dbReference type="Proteomes" id="UP001155241">
    <property type="component" value="Unassembled WGS sequence"/>
</dbReference>
<keyword evidence="2" id="KW-1185">Reference proteome</keyword>
<sequence>MKSRPNTADTMLEEQTDPLTVGYRRGSMVLVAIDGTHATIRCDCGRQFSWIRRRWLNNRKQCCRACQRRQWLTGGDSATPQPPHHLRYVGAFYRKGSFIVEATGCDGEYHRTKFAAHLFRPKANNWRKAG</sequence>
<accession>A0A9X2JGB6</accession>
<dbReference type="AlphaFoldDB" id="A0A9X2JGB6"/>
<comment type="caution">
    <text evidence="1">The sequence shown here is derived from an EMBL/GenBank/DDBJ whole genome shotgun (WGS) entry which is preliminary data.</text>
</comment>
<proteinExistence type="predicted"/>
<dbReference type="EMBL" id="JAMXLR010000023">
    <property type="protein sequence ID" value="MCO6043348.1"/>
    <property type="molecule type" value="Genomic_DNA"/>
</dbReference>
<protein>
    <submittedName>
        <fullName evidence="1">Uncharacterized protein</fullName>
    </submittedName>
</protein>
<evidence type="ECO:0000313" key="2">
    <source>
        <dbReference type="Proteomes" id="UP001155241"/>
    </source>
</evidence>
<evidence type="ECO:0000313" key="1">
    <source>
        <dbReference type="EMBL" id="MCO6043348.1"/>
    </source>
</evidence>
<name>A0A9X2JGB6_9BACT</name>
<reference evidence="1" key="1">
    <citation type="submission" date="2022-06" db="EMBL/GenBank/DDBJ databases">
        <title>Aeoliella straminimaris, a novel planctomycete from sediments.</title>
        <authorList>
            <person name="Vitorino I.R."/>
            <person name="Lage O.M."/>
        </authorList>
    </citation>
    <scope>NUCLEOTIDE SEQUENCE</scope>
    <source>
        <strain evidence="1">ICT_H6.2</strain>
    </source>
</reference>
<gene>
    <name evidence="1" type="ORF">NG895_05460</name>
</gene>
<dbReference type="RefSeq" id="WP_252851455.1">
    <property type="nucleotide sequence ID" value="NZ_JAMXLR010000023.1"/>
</dbReference>